<dbReference type="Proteomes" id="UP001223978">
    <property type="component" value="Unassembled WGS sequence"/>
</dbReference>
<dbReference type="Gene3D" id="1.10.260.40">
    <property type="entry name" value="lambda repressor-like DNA-binding domains"/>
    <property type="match status" value="1"/>
</dbReference>
<dbReference type="EMBL" id="JASCIQ010000022">
    <property type="protein sequence ID" value="MDI3406308.1"/>
    <property type="molecule type" value="Genomic_DNA"/>
</dbReference>
<organism evidence="2 3">
    <name type="scientific">Streptomyces cavernicola</name>
    <dbReference type="NCBI Taxonomy" id="3043613"/>
    <lineage>
        <taxon>Bacteria</taxon>
        <taxon>Bacillati</taxon>
        <taxon>Actinomycetota</taxon>
        <taxon>Actinomycetes</taxon>
        <taxon>Kitasatosporales</taxon>
        <taxon>Streptomycetaceae</taxon>
        <taxon>Streptomyces</taxon>
    </lineage>
</organism>
<evidence type="ECO:0000313" key="3">
    <source>
        <dbReference type="Proteomes" id="UP001223978"/>
    </source>
</evidence>
<dbReference type="Pfam" id="PF13560">
    <property type="entry name" value="HTH_31"/>
    <property type="match status" value="1"/>
</dbReference>
<dbReference type="CDD" id="cd00093">
    <property type="entry name" value="HTH_XRE"/>
    <property type="match status" value="1"/>
</dbReference>
<name>A0ABT6SDN9_9ACTN</name>
<dbReference type="InterPro" id="IPR043917">
    <property type="entry name" value="DUF5753"/>
</dbReference>
<dbReference type="PROSITE" id="PS50943">
    <property type="entry name" value="HTH_CROC1"/>
    <property type="match status" value="1"/>
</dbReference>
<dbReference type="Pfam" id="PF19054">
    <property type="entry name" value="DUF5753"/>
    <property type="match status" value="1"/>
</dbReference>
<evidence type="ECO:0000313" key="2">
    <source>
        <dbReference type="EMBL" id="MDI3406308.1"/>
    </source>
</evidence>
<proteinExistence type="predicted"/>
<dbReference type="SUPFAM" id="SSF47413">
    <property type="entry name" value="lambda repressor-like DNA-binding domains"/>
    <property type="match status" value="1"/>
</dbReference>
<keyword evidence="3" id="KW-1185">Reference proteome</keyword>
<dbReference type="InterPro" id="IPR001387">
    <property type="entry name" value="Cro/C1-type_HTH"/>
</dbReference>
<dbReference type="RefSeq" id="WP_282544241.1">
    <property type="nucleotide sequence ID" value="NZ_JASCIQ010000022.1"/>
</dbReference>
<comment type="caution">
    <text evidence="2">The sequence shown here is derived from an EMBL/GenBank/DDBJ whole genome shotgun (WGS) entry which is preliminary data.</text>
</comment>
<accession>A0ABT6SDN9</accession>
<evidence type="ECO:0000259" key="1">
    <source>
        <dbReference type="PROSITE" id="PS50943"/>
    </source>
</evidence>
<protein>
    <submittedName>
        <fullName evidence="2">Helix-turn-helix transcriptional regulator</fullName>
    </submittedName>
</protein>
<dbReference type="InterPro" id="IPR010982">
    <property type="entry name" value="Lambda_DNA-bd_dom_sf"/>
</dbReference>
<reference evidence="2 3" key="1">
    <citation type="submission" date="2023-05" db="EMBL/GenBank/DDBJ databases">
        <title>Draft genome sequence of Streptomyces sp. B-S-A6 isolated from a cave soil in Thailand.</title>
        <authorList>
            <person name="Chamroensaksri N."/>
            <person name="Muangham S."/>
        </authorList>
    </citation>
    <scope>NUCLEOTIDE SEQUENCE [LARGE SCALE GENOMIC DNA]</scope>
    <source>
        <strain evidence="2 3">B-S-A6</strain>
    </source>
</reference>
<sequence>MANTRRKAAWEYFGEELKRRREEAGLTQTQLGDRVFVSGGYIGQFEQAFRKPQLDVAIRIDEVLRTGGFFERTWHKLIRERRFASYFEEVAELERTATKICDFAPLVVPGLLQTEAYNRALMTEDDPFATEEQMQDTIDARMERAQILADATRPEFWVILHEHVLRTPVGGPSTMADQLDRIVARIRERTVLVTIIPYAKGAHASMNGMFRLMEFDDAPPVAYTETEFSGTLIDEPAVVKRAQRTYDLLRVAALSPEASLELIASAAEDHRRCVRTT</sequence>
<dbReference type="SMART" id="SM00530">
    <property type="entry name" value="HTH_XRE"/>
    <property type="match status" value="1"/>
</dbReference>
<feature type="domain" description="HTH cro/C1-type" evidence="1">
    <location>
        <begin position="17"/>
        <end position="70"/>
    </location>
</feature>
<gene>
    <name evidence="2" type="ORF">QIS96_21175</name>
</gene>